<dbReference type="InterPro" id="IPR036908">
    <property type="entry name" value="RlpA-like_sf"/>
</dbReference>
<feature type="compositionally biased region" description="Polar residues" evidence="2">
    <location>
        <begin position="62"/>
        <end position="75"/>
    </location>
</feature>
<protein>
    <recommendedName>
        <fullName evidence="6">RlpA-like protein double-psi beta-barrel domain-containing protein</fullName>
    </recommendedName>
</protein>
<dbReference type="Proteomes" id="UP000236664">
    <property type="component" value="Unassembled WGS sequence"/>
</dbReference>
<comment type="caution">
    <text evidence="4">The sequence shown here is derived from an EMBL/GenBank/DDBJ whole genome shotgun (WGS) entry which is preliminary data.</text>
</comment>
<evidence type="ECO:0000313" key="5">
    <source>
        <dbReference type="Proteomes" id="UP000236664"/>
    </source>
</evidence>
<dbReference type="CDD" id="cd22191">
    <property type="entry name" value="DPBB_RlpA_EXP_N-like"/>
    <property type="match status" value="1"/>
</dbReference>
<dbReference type="Gene3D" id="2.40.40.10">
    <property type="entry name" value="RlpA-like domain"/>
    <property type="match status" value="1"/>
</dbReference>
<keyword evidence="5" id="KW-1185">Reference proteome</keyword>
<dbReference type="SUPFAM" id="SSF50685">
    <property type="entry name" value="Barwin-like endoglucanases"/>
    <property type="match status" value="1"/>
</dbReference>
<keyword evidence="1 3" id="KW-0732">Signal</keyword>
<organism evidence="4 5">
    <name type="scientific">Gibberella nygamai</name>
    <name type="common">Bean root rot disease fungus</name>
    <name type="synonym">Fusarium nygamai</name>
    <dbReference type="NCBI Taxonomy" id="42673"/>
    <lineage>
        <taxon>Eukaryota</taxon>
        <taxon>Fungi</taxon>
        <taxon>Dikarya</taxon>
        <taxon>Ascomycota</taxon>
        <taxon>Pezizomycotina</taxon>
        <taxon>Sordariomycetes</taxon>
        <taxon>Hypocreomycetidae</taxon>
        <taxon>Hypocreales</taxon>
        <taxon>Nectriaceae</taxon>
        <taxon>Fusarium</taxon>
        <taxon>Fusarium fujikuroi species complex</taxon>
    </lineage>
</organism>
<dbReference type="OrthoDB" id="406505at2759"/>
<feature type="region of interest" description="Disordered" evidence="2">
    <location>
        <begin position="55"/>
        <end position="97"/>
    </location>
</feature>
<accession>A0A2K0WAT0</accession>
<name>A0A2K0WAT0_GIBNY</name>
<dbReference type="PANTHER" id="PTHR31836:SF24">
    <property type="entry name" value="RLPA-LIKE PROTEIN DOUBLE-PSI BETA-BARREL DOMAIN-CONTAINING PROTEIN"/>
    <property type="match status" value="1"/>
</dbReference>
<evidence type="ECO:0000313" key="4">
    <source>
        <dbReference type="EMBL" id="PNP79366.1"/>
    </source>
</evidence>
<dbReference type="EMBL" id="MTQA01000092">
    <property type="protein sequence ID" value="PNP79366.1"/>
    <property type="molecule type" value="Genomic_DNA"/>
</dbReference>
<dbReference type="PANTHER" id="PTHR31836">
    <property type="match status" value="1"/>
</dbReference>
<dbReference type="STRING" id="42673.A0A2K0WAT0"/>
<sequence length="278" mass="29157">MYFPKVSAALLGLAIGIQDVAAGPCKPESSHTLTERSLGATSSVFDAASTATSILSSTDTTQTRPRNEISSTVSLDSSSAEGTSTTTSDSESVSTTDSSLIIEVFESSTTVPSAIEVTASSTTEASGSTTDFSSTTEATTSFATTIETSESSTILPTTTEETPSTSTAPANEQPQIFTGGYATWVYQSGTIGDCGSVSQDTDFVVALDYRRYDRSKCGKKIRVTATSGRHIETTIDVTIVDVCFTCVNENSMDLSTAAFNAFGLLDDAVVNVKWQYLP</sequence>
<feature type="compositionally biased region" description="Low complexity" evidence="2">
    <location>
        <begin position="76"/>
        <end position="97"/>
    </location>
</feature>
<feature type="chain" id="PRO_5014420925" description="RlpA-like protein double-psi beta-barrel domain-containing protein" evidence="3">
    <location>
        <begin position="23"/>
        <end position="278"/>
    </location>
</feature>
<evidence type="ECO:0000256" key="3">
    <source>
        <dbReference type="SAM" id="SignalP"/>
    </source>
</evidence>
<feature type="region of interest" description="Disordered" evidence="2">
    <location>
        <begin position="118"/>
        <end position="173"/>
    </location>
</feature>
<evidence type="ECO:0000256" key="2">
    <source>
        <dbReference type="SAM" id="MobiDB-lite"/>
    </source>
</evidence>
<dbReference type="InterPro" id="IPR051477">
    <property type="entry name" value="Expansin_CellWall"/>
</dbReference>
<proteinExistence type="predicted"/>
<feature type="compositionally biased region" description="Low complexity" evidence="2">
    <location>
        <begin position="118"/>
        <end position="167"/>
    </location>
</feature>
<evidence type="ECO:0008006" key="6">
    <source>
        <dbReference type="Google" id="ProtNLM"/>
    </source>
</evidence>
<feature type="signal peptide" evidence="3">
    <location>
        <begin position="1"/>
        <end position="22"/>
    </location>
</feature>
<evidence type="ECO:0000256" key="1">
    <source>
        <dbReference type="ARBA" id="ARBA00022729"/>
    </source>
</evidence>
<gene>
    <name evidence="4" type="ORF">FNYG_07442</name>
</gene>
<reference evidence="4 5" key="1">
    <citation type="submission" date="2017-06" db="EMBL/GenBank/DDBJ databases">
        <title>Genome of Fusarium nygamai isolate CS10214.</title>
        <authorList>
            <person name="Gardiner D.M."/>
            <person name="Obanor F."/>
            <person name="Kazan K."/>
        </authorList>
    </citation>
    <scope>NUCLEOTIDE SEQUENCE [LARGE SCALE GENOMIC DNA]</scope>
    <source>
        <strain evidence="4 5">CS10214</strain>
    </source>
</reference>
<dbReference type="AlphaFoldDB" id="A0A2K0WAT0"/>